<evidence type="ECO:0000256" key="1">
    <source>
        <dbReference type="SAM" id="MobiDB-lite"/>
    </source>
</evidence>
<dbReference type="AlphaFoldDB" id="A0A2U3NM02"/>
<name>A0A2U3NM02_9MYCO</name>
<protein>
    <submittedName>
        <fullName evidence="2">Uncharacterized protein</fullName>
    </submittedName>
</protein>
<feature type="compositionally biased region" description="Acidic residues" evidence="1">
    <location>
        <begin position="85"/>
        <end position="120"/>
    </location>
</feature>
<feature type="compositionally biased region" description="Acidic residues" evidence="1">
    <location>
        <begin position="58"/>
        <end position="73"/>
    </location>
</feature>
<sequence>MGGYEGGRWDVGVEGGAVYVERISEDDKSLFEDSLEPEEARQLAGLLTKYADKAEQAGESDEDDEDSDDEDSDGEKSKSAKSDGESDDDDSDDDSDDEDSDDEDSDDDKAKDSDDEDSDDDKSKDSKD</sequence>
<organism evidence="2 3">
    <name type="scientific">Mycobacterium rhizamassiliense</name>
    <dbReference type="NCBI Taxonomy" id="1841860"/>
    <lineage>
        <taxon>Bacteria</taxon>
        <taxon>Bacillati</taxon>
        <taxon>Actinomycetota</taxon>
        <taxon>Actinomycetes</taxon>
        <taxon>Mycobacteriales</taxon>
        <taxon>Mycobacteriaceae</taxon>
        <taxon>Mycobacterium</taxon>
    </lineage>
</organism>
<evidence type="ECO:0000313" key="3">
    <source>
        <dbReference type="Proteomes" id="UP000240988"/>
    </source>
</evidence>
<accession>A0A2U3NM02</accession>
<reference evidence="2 3" key="1">
    <citation type="submission" date="2017-01" db="EMBL/GenBank/DDBJ databases">
        <authorList>
            <consortium name="Urmite Genomes"/>
        </authorList>
    </citation>
    <scope>NUCLEOTIDE SEQUENCE [LARGE SCALE GENOMIC DNA]</scope>
    <source>
        <strain evidence="2 3">AB57</strain>
    </source>
</reference>
<dbReference type="OrthoDB" id="4640435at2"/>
<evidence type="ECO:0000313" key="2">
    <source>
        <dbReference type="EMBL" id="SPM32464.1"/>
    </source>
</evidence>
<proteinExistence type="predicted"/>
<feature type="region of interest" description="Disordered" evidence="1">
    <location>
        <begin position="29"/>
        <end position="128"/>
    </location>
</feature>
<keyword evidence="3" id="KW-1185">Reference proteome</keyword>
<feature type="compositionally biased region" description="Basic and acidic residues" evidence="1">
    <location>
        <begin position="74"/>
        <end position="84"/>
    </location>
</feature>
<gene>
    <name evidence="2" type="ORF">MRAB57_262</name>
</gene>
<dbReference type="RefSeq" id="WP_077085957.1">
    <property type="nucleotide sequence ID" value="NZ_LT721901.1"/>
</dbReference>
<dbReference type="Proteomes" id="UP000240988">
    <property type="component" value="Unassembled WGS sequence"/>
</dbReference>
<dbReference type="STRING" id="1841860.GCA_900157375_00263"/>
<dbReference type="EMBL" id="FUFA01000001">
    <property type="protein sequence ID" value="SPM32464.1"/>
    <property type="molecule type" value="Genomic_DNA"/>
</dbReference>